<accession>A0A0C2XQD3</accession>
<dbReference type="Proteomes" id="UP000053424">
    <property type="component" value="Unassembled WGS sequence"/>
</dbReference>
<feature type="compositionally biased region" description="Basic and acidic residues" evidence="1">
    <location>
        <begin position="33"/>
        <end position="49"/>
    </location>
</feature>
<reference evidence="3" key="2">
    <citation type="submission" date="2015-01" db="EMBL/GenBank/DDBJ databases">
        <title>Evolutionary Origins and Diversification of the Mycorrhizal Mutualists.</title>
        <authorList>
            <consortium name="DOE Joint Genome Institute"/>
            <consortium name="Mycorrhizal Genomics Consortium"/>
            <person name="Kohler A."/>
            <person name="Kuo A."/>
            <person name="Nagy L.G."/>
            <person name="Floudas D."/>
            <person name="Copeland A."/>
            <person name="Barry K.W."/>
            <person name="Cichocki N."/>
            <person name="Veneault-Fourrey C."/>
            <person name="LaButti K."/>
            <person name="Lindquist E.A."/>
            <person name="Lipzen A."/>
            <person name="Lundell T."/>
            <person name="Morin E."/>
            <person name="Murat C."/>
            <person name="Riley R."/>
            <person name="Ohm R."/>
            <person name="Sun H."/>
            <person name="Tunlid A."/>
            <person name="Henrissat B."/>
            <person name="Grigoriev I.V."/>
            <person name="Hibbett D.S."/>
            <person name="Martin F."/>
        </authorList>
    </citation>
    <scope>NUCLEOTIDE SEQUENCE [LARGE SCALE GENOMIC DNA]</scope>
    <source>
        <strain evidence="3">h7</strain>
    </source>
</reference>
<reference evidence="2 3" key="1">
    <citation type="submission" date="2014-04" db="EMBL/GenBank/DDBJ databases">
        <authorList>
            <consortium name="DOE Joint Genome Institute"/>
            <person name="Kuo A."/>
            <person name="Gay G."/>
            <person name="Dore J."/>
            <person name="Kohler A."/>
            <person name="Nagy L.G."/>
            <person name="Floudas D."/>
            <person name="Copeland A."/>
            <person name="Barry K.W."/>
            <person name="Cichocki N."/>
            <person name="Veneault-Fourrey C."/>
            <person name="LaButti K."/>
            <person name="Lindquist E.A."/>
            <person name="Lipzen A."/>
            <person name="Lundell T."/>
            <person name="Morin E."/>
            <person name="Murat C."/>
            <person name="Sun H."/>
            <person name="Tunlid A."/>
            <person name="Henrissat B."/>
            <person name="Grigoriev I.V."/>
            <person name="Hibbett D.S."/>
            <person name="Martin F."/>
            <person name="Nordberg H.P."/>
            <person name="Cantor M.N."/>
            <person name="Hua S.X."/>
        </authorList>
    </citation>
    <scope>NUCLEOTIDE SEQUENCE [LARGE SCALE GENOMIC DNA]</scope>
    <source>
        <strain evidence="3">h7</strain>
    </source>
</reference>
<proteinExistence type="predicted"/>
<evidence type="ECO:0000313" key="3">
    <source>
        <dbReference type="Proteomes" id="UP000053424"/>
    </source>
</evidence>
<dbReference type="AlphaFoldDB" id="A0A0C2XQD3"/>
<sequence length="122" mass="13112">MSPQLDNRVALSTCSRQCSCALRTTCRARFARSAEPRHPQYEDASRRQDAPGPAPPSDVLEFVIASTLSTVSPGRPFICSYDMVIAIAPSFPTTESVSSFIGGEGRLASSWAASQTTLTDLK</sequence>
<name>A0A0C2XQD3_HEBCY</name>
<dbReference type="HOGENOM" id="CLU_2027015_0_0_1"/>
<organism evidence="2 3">
    <name type="scientific">Hebeloma cylindrosporum</name>
    <dbReference type="NCBI Taxonomy" id="76867"/>
    <lineage>
        <taxon>Eukaryota</taxon>
        <taxon>Fungi</taxon>
        <taxon>Dikarya</taxon>
        <taxon>Basidiomycota</taxon>
        <taxon>Agaricomycotina</taxon>
        <taxon>Agaricomycetes</taxon>
        <taxon>Agaricomycetidae</taxon>
        <taxon>Agaricales</taxon>
        <taxon>Agaricineae</taxon>
        <taxon>Hymenogastraceae</taxon>
        <taxon>Hebeloma</taxon>
    </lineage>
</organism>
<gene>
    <name evidence="2" type="ORF">M413DRAFT_446757</name>
</gene>
<protein>
    <submittedName>
        <fullName evidence="2">Uncharacterized protein</fullName>
    </submittedName>
</protein>
<dbReference type="EMBL" id="KN831784">
    <property type="protein sequence ID" value="KIM39838.1"/>
    <property type="molecule type" value="Genomic_DNA"/>
</dbReference>
<keyword evidence="3" id="KW-1185">Reference proteome</keyword>
<feature type="region of interest" description="Disordered" evidence="1">
    <location>
        <begin position="33"/>
        <end position="57"/>
    </location>
</feature>
<evidence type="ECO:0000313" key="2">
    <source>
        <dbReference type="EMBL" id="KIM39838.1"/>
    </source>
</evidence>
<evidence type="ECO:0000256" key="1">
    <source>
        <dbReference type="SAM" id="MobiDB-lite"/>
    </source>
</evidence>